<dbReference type="OrthoDB" id="9150024at2"/>
<dbReference type="PANTHER" id="PTHR43133:SF46">
    <property type="entry name" value="RNA POLYMERASE SIGMA-70 FACTOR ECF SUBFAMILY"/>
    <property type="match status" value="1"/>
</dbReference>
<evidence type="ECO:0000256" key="3">
    <source>
        <dbReference type="ARBA" id="ARBA00023082"/>
    </source>
</evidence>
<dbReference type="InterPro" id="IPR014284">
    <property type="entry name" value="RNA_pol_sigma-70_dom"/>
</dbReference>
<evidence type="ECO:0000313" key="8">
    <source>
        <dbReference type="Proteomes" id="UP000305848"/>
    </source>
</evidence>
<keyword evidence="4" id="KW-0804">Transcription</keyword>
<keyword evidence="2" id="KW-0805">Transcription regulation</keyword>
<reference evidence="7 8" key="1">
    <citation type="submission" date="2019-05" db="EMBL/GenBank/DDBJ databases">
        <title>Panacibacter sp. strain 17mud1-8 Genome sequencing and assembly.</title>
        <authorList>
            <person name="Chhetri G."/>
        </authorList>
    </citation>
    <scope>NUCLEOTIDE SEQUENCE [LARGE SCALE GENOMIC DNA]</scope>
    <source>
        <strain evidence="7 8">17mud1-8</strain>
    </source>
</reference>
<sequence>MKHRLLEAKYDTTWSRFKNGDSKALESLYRTYIQSLLNYGLKITEDDNLVKDCIQDLFVELWKSRQNIADTTDPKFYLFRALRNKLSRTLSQQSFVSEVEMQLAADSLTTGYIELEIIAKEHELYNHHNLQQLLDKLPRRQHEVIYLRFYHNFPYETIAALMNMNYQSMLNLMQRALKTLRKGYSPITPQQ</sequence>
<dbReference type="Pfam" id="PF08281">
    <property type="entry name" value="Sigma70_r4_2"/>
    <property type="match status" value="1"/>
</dbReference>
<proteinExistence type="inferred from homology"/>
<comment type="similarity">
    <text evidence="1">Belongs to the sigma-70 factor family. ECF subfamily.</text>
</comment>
<dbReference type="InterPro" id="IPR013249">
    <property type="entry name" value="RNA_pol_sigma70_r4_t2"/>
</dbReference>
<gene>
    <name evidence="7" type="ORF">FC093_20835</name>
</gene>
<dbReference type="EMBL" id="SZQL01000024">
    <property type="protein sequence ID" value="TKK65115.1"/>
    <property type="molecule type" value="Genomic_DNA"/>
</dbReference>
<keyword evidence="3" id="KW-0731">Sigma factor</keyword>
<dbReference type="Gene3D" id="1.10.1740.10">
    <property type="match status" value="1"/>
</dbReference>
<evidence type="ECO:0000256" key="1">
    <source>
        <dbReference type="ARBA" id="ARBA00010641"/>
    </source>
</evidence>
<evidence type="ECO:0000259" key="6">
    <source>
        <dbReference type="Pfam" id="PF08281"/>
    </source>
</evidence>
<accession>A0A4U3KRR0</accession>
<dbReference type="CDD" id="cd06171">
    <property type="entry name" value="Sigma70_r4"/>
    <property type="match status" value="1"/>
</dbReference>
<dbReference type="GO" id="GO:0006352">
    <property type="term" value="P:DNA-templated transcription initiation"/>
    <property type="evidence" value="ECO:0007669"/>
    <property type="project" value="InterPro"/>
</dbReference>
<evidence type="ECO:0000256" key="4">
    <source>
        <dbReference type="ARBA" id="ARBA00023163"/>
    </source>
</evidence>
<dbReference type="SUPFAM" id="SSF88946">
    <property type="entry name" value="Sigma2 domain of RNA polymerase sigma factors"/>
    <property type="match status" value="1"/>
</dbReference>
<dbReference type="Pfam" id="PF04542">
    <property type="entry name" value="Sigma70_r2"/>
    <property type="match status" value="1"/>
</dbReference>
<dbReference type="InterPro" id="IPR013325">
    <property type="entry name" value="RNA_pol_sigma_r2"/>
</dbReference>
<keyword evidence="8" id="KW-1185">Reference proteome</keyword>
<comment type="caution">
    <text evidence="7">The sequence shown here is derived from an EMBL/GenBank/DDBJ whole genome shotgun (WGS) entry which is preliminary data.</text>
</comment>
<dbReference type="GO" id="GO:0003677">
    <property type="term" value="F:DNA binding"/>
    <property type="evidence" value="ECO:0007669"/>
    <property type="project" value="InterPro"/>
</dbReference>
<dbReference type="InterPro" id="IPR007627">
    <property type="entry name" value="RNA_pol_sigma70_r2"/>
</dbReference>
<dbReference type="InterPro" id="IPR036388">
    <property type="entry name" value="WH-like_DNA-bd_sf"/>
</dbReference>
<dbReference type="Gene3D" id="1.10.10.10">
    <property type="entry name" value="Winged helix-like DNA-binding domain superfamily/Winged helix DNA-binding domain"/>
    <property type="match status" value="1"/>
</dbReference>
<feature type="domain" description="RNA polymerase sigma-70 region 2" evidence="5">
    <location>
        <begin position="28"/>
        <end position="94"/>
    </location>
</feature>
<dbReference type="NCBIfam" id="TIGR02937">
    <property type="entry name" value="sigma70-ECF"/>
    <property type="match status" value="1"/>
</dbReference>
<feature type="domain" description="RNA polymerase sigma factor 70 region 4 type 2" evidence="6">
    <location>
        <begin position="129"/>
        <end position="180"/>
    </location>
</feature>
<dbReference type="InterPro" id="IPR013324">
    <property type="entry name" value="RNA_pol_sigma_r3/r4-like"/>
</dbReference>
<organism evidence="7 8">
    <name type="scientific">Ilyomonas limi</name>
    <dbReference type="NCBI Taxonomy" id="2575867"/>
    <lineage>
        <taxon>Bacteria</taxon>
        <taxon>Pseudomonadati</taxon>
        <taxon>Bacteroidota</taxon>
        <taxon>Chitinophagia</taxon>
        <taxon>Chitinophagales</taxon>
        <taxon>Chitinophagaceae</taxon>
        <taxon>Ilyomonas</taxon>
    </lineage>
</organism>
<dbReference type="PANTHER" id="PTHR43133">
    <property type="entry name" value="RNA POLYMERASE ECF-TYPE SIGMA FACTO"/>
    <property type="match status" value="1"/>
</dbReference>
<name>A0A4U3KRR0_9BACT</name>
<evidence type="ECO:0000313" key="7">
    <source>
        <dbReference type="EMBL" id="TKK65115.1"/>
    </source>
</evidence>
<dbReference type="SUPFAM" id="SSF88659">
    <property type="entry name" value="Sigma3 and sigma4 domains of RNA polymerase sigma factors"/>
    <property type="match status" value="1"/>
</dbReference>
<protein>
    <submittedName>
        <fullName evidence="7">Sigma-70 family RNA polymerase sigma factor</fullName>
    </submittedName>
</protein>
<dbReference type="AlphaFoldDB" id="A0A4U3KRR0"/>
<dbReference type="Proteomes" id="UP000305848">
    <property type="component" value="Unassembled WGS sequence"/>
</dbReference>
<evidence type="ECO:0000256" key="2">
    <source>
        <dbReference type="ARBA" id="ARBA00023015"/>
    </source>
</evidence>
<dbReference type="GO" id="GO:0016987">
    <property type="term" value="F:sigma factor activity"/>
    <property type="evidence" value="ECO:0007669"/>
    <property type="project" value="UniProtKB-KW"/>
</dbReference>
<evidence type="ECO:0000259" key="5">
    <source>
        <dbReference type="Pfam" id="PF04542"/>
    </source>
</evidence>
<dbReference type="InterPro" id="IPR039425">
    <property type="entry name" value="RNA_pol_sigma-70-like"/>
</dbReference>